<dbReference type="FunFam" id="3.90.850.10:FF:000002">
    <property type="entry name" value="2-hydroxyhepta-2,4-diene-1,7-dioate isomerase"/>
    <property type="match status" value="1"/>
</dbReference>
<accession>A0A157PWD8</accession>
<dbReference type="GO" id="GO:0046872">
    <property type="term" value="F:metal ion binding"/>
    <property type="evidence" value="ECO:0007669"/>
    <property type="project" value="UniProtKB-KW"/>
</dbReference>
<dbReference type="Gene3D" id="3.90.850.10">
    <property type="entry name" value="Fumarylacetoacetase-like, C-terminal domain"/>
    <property type="match status" value="1"/>
</dbReference>
<organism evidence="6 7">
    <name type="scientific">Bordetella trematum</name>
    <dbReference type="NCBI Taxonomy" id="123899"/>
    <lineage>
        <taxon>Bacteria</taxon>
        <taxon>Pseudomonadati</taxon>
        <taxon>Pseudomonadota</taxon>
        <taxon>Betaproteobacteria</taxon>
        <taxon>Burkholderiales</taxon>
        <taxon>Alcaligenaceae</taxon>
        <taxon>Bordetella</taxon>
    </lineage>
</organism>
<dbReference type="SUPFAM" id="SSF56529">
    <property type="entry name" value="FAH"/>
    <property type="match status" value="1"/>
</dbReference>
<evidence type="ECO:0000313" key="7">
    <source>
        <dbReference type="Proteomes" id="UP000076825"/>
    </source>
</evidence>
<evidence type="ECO:0000256" key="3">
    <source>
        <dbReference type="ARBA" id="ARBA00022723"/>
    </source>
</evidence>
<keyword evidence="4" id="KW-0378">Hydrolase</keyword>
<proteinExistence type="inferred from homology"/>
<keyword evidence="7" id="KW-1185">Reference proteome</keyword>
<dbReference type="EC" id="4.3.2.3" evidence="6"/>
<dbReference type="GO" id="GO:0051213">
    <property type="term" value="F:dioxygenase activity"/>
    <property type="evidence" value="ECO:0007669"/>
    <property type="project" value="UniProtKB-KW"/>
</dbReference>
<dbReference type="InterPro" id="IPR036663">
    <property type="entry name" value="Fumarylacetoacetase_C_sf"/>
</dbReference>
<dbReference type="PATRIC" id="fig|123899.6.peg.167"/>
<evidence type="ECO:0000256" key="2">
    <source>
        <dbReference type="ARBA" id="ARBA00010211"/>
    </source>
</evidence>
<dbReference type="InterPro" id="IPR011234">
    <property type="entry name" value="Fumarylacetoacetase-like_C"/>
</dbReference>
<dbReference type="EMBL" id="LT546645">
    <property type="protein sequence ID" value="SAI66276.1"/>
    <property type="molecule type" value="Genomic_DNA"/>
</dbReference>
<dbReference type="KEGG" id="btrm:SAMEA390648700180"/>
<sequence length="278" mass="30140">MKLISFTYQGAASYGVLQDEQVLDLGAVFGERAPDLKSYLAQGLDLAQAAQAPRRALAQVTLLPVIPNPGQIFCIGLNYADHVQETGRQSTEHPTIFMRVPESQVAHGQAIVLPPESDRLDYEGEIAIIIGKPGRRIAEADAAAHIAGYACYNDGSIRDWQTATSQWTAGKNFWRTGGFGPWMVTADEIPFGARMTLVTRLNGQEMQRTTTDLLIHSFARQISHLSAFTPLAAGDVIVTGTPGGVGAKRQPPVFMRAGDVVEIDVDRIGVLRNTVRAE</sequence>
<dbReference type="AlphaFoldDB" id="A0A157PWD8"/>
<dbReference type="OrthoDB" id="9805307at2"/>
<evidence type="ECO:0000256" key="4">
    <source>
        <dbReference type="ARBA" id="ARBA00022801"/>
    </source>
</evidence>
<keyword evidence="6" id="KW-0560">Oxidoreductase</keyword>
<dbReference type="GO" id="GO:0016787">
    <property type="term" value="F:hydrolase activity"/>
    <property type="evidence" value="ECO:0007669"/>
    <property type="project" value="UniProtKB-KW"/>
</dbReference>
<feature type="domain" description="Fumarylacetoacetase-like C-terminal" evidence="5">
    <location>
        <begin position="71"/>
        <end position="276"/>
    </location>
</feature>
<dbReference type="STRING" id="123899.SAMEA3906487_00180"/>
<dbReference type="PANTHER" id="PTHR42796:SF4">
    <property type="entry name" value="FUMARYLACETOACETATE HYDROLASE DOMAIN-CONTAINING PROTEIN 2A"/>
    <property type="match status" value="1"/>
</dbReference>
<keyword evidence="6" id="KW-0456">Lyase</keyword>
<protein>
    <submittedName>
        <fullName evidence="6">Dioxygenase</fullName>
        <ecNumber evidence="6">4.3.2.3</ecNumber>
    </submittedName>
</protein>
<comment type="similarity">
    <text evidence="2">Belongs to the FAH family.</text>
</comment>
<dbReference type="RefSeq" id="WP_063491409.1">
    <property type="nucleotide sequence ID" value="NZ_CP016340.1"/>
</dbReference>
<evidence type="ECO:0000256" key="1">
    <source>
        <dbReference type="ARBA" id="ARBA00001946"/>
    </source>
</evidence>
<gene>
    <name evidence="6" type="ORF">SAMEA3906487_00180</name>
</gene>
<reference evidence="6 7" key="1">
    <citation type="submission" date="2016-04" db="EMBL/GenBank/DDBJ databases">
        <authorList>
            <consortium name="Pathogen Informatics"/>
        </authorList>
    </citation>
    <scope>NUCLEOTIDE SEQUENCE [LARGE SCALE GENOMIC DNA]</scope>
    <source>
        <strain evidence="6 7">H044680328</strain>
    </source>
</reference>
<dbReference type="GO" id="GO:0019752">
    <property type="term" value="P:carboxylic acid metabolic process"/>
    <property type="evidence" value="ECO:0007669"/>
    <property type="project" value="UniProtKB-ARBA"/>
</dbReference>
<dbReference type="Pfam" id="PF01557">
    <property type="entry name" value="FAA_hydrolase"/>
    <property type="match status" value="1"/>
</dbReference>
<dbReference type="PANTHER" id="PTHR42796">
    <property type="entry name" value="FUMARYLACETOACETATE HYDROLASE DOMAIN-CONTAINING PROTEIN 2A-RELATED"/>
    <property type="match status" value="1"/>
</dbReference>
<dbReference type="GO" id="GO:0016853">
    <property type="term" value="F:isomerase activity"/>
    <property type="evidence" value="ECO:0007669"/>
    <property type="project" value="UniProtKB-ARBA"/>
</dbReference>
<keyword evidence="3" id="KW-0479">Metal-binding</keyword>
<evidence type="ECO:0000313" key="6">
    <source>
        <dbReference type="EMBL" id="SAI66276.1"/>
    </source>
</evidence>
<dbReference type="Proteomes" id="UP000076825">
    <property type="component" value="Chromosome 1"/>
</dbReference>
<dbReference type="eggNOG" id="COG0179">
    <property type="taxonomic scope" value="Bacteria"/>
</dbReference>
<dbReference type="GeneID" id="56588404"/>
<comment type="cofactor">
    <cofactor evidence="1">
        <name>Mg(2+)</name>
        <dbReference type="ChEBI" id="CHEBI:18420"/>
    </cofactor>
</comment>
<dbReference type="GO" id="GO:0050385">
    <property type="term" value="F:ureidoglycolate lyase activity"/>
    <property type="evidence" value="ECO:0007669"/>
    <property type="project" value="UniProtKB-EC"/>
</dbReference>
<evidence type="ECO:0000259" key="5">
    <source>
        <dbReference type="Pfam" id="PF01557"/>
    </source>
</evidence>
<dbReference type="InterPro" id="IPR051121">
    <property type="entry name" value="FAH"/>
</dbReference>
<name>A0A157PWD8_9BORD</name>
<keyword evidence="6" id="KW-0223">Dioxygenase</keyword>